<comment type="caution">
    <text evidence="2">The sequence shown here is derived from an EMBL/GenBank/DDBJ whole genome shotgun (WGS) entry which is preliminary data.</text>
</comment>
<organism evidence="2 3">
    <name type="scientific">Kribbella solani</name>
    <dbReference type="NCBI Taxonomy" id="236067"/>
    <lineage>
        <taxon>Bacteria</taxon>
        <taxon>Bacillati</taxon>
        <taxon>Actinomycetota</taxon>
        <taxon>Actinomycetes</taxon>
        <taxon>Propionibacteriales</taxon>
        <taxon>Kribbellaceae</taxon>
        <taxon>Kribbella</taxon>
    </lineage>
</organism>
<sequence length="276" mass="29618">MTMHEPPGGELANVAATGDLDNPAPIAEPPKAGKMDTAAKLVAGAGGSAVPLPFVGGVLTTAFEMMADRGLNKRRDAWEQTVVAAINQLIEWNKAFADSDVLFTAVVKAGRIALATYQQEKLDALRNAVVNSVAPGAPADDEQARFFRLIDELTPSHIVMLRFLQSPGGALRQLPADQRPARFNIHIEMVMMGKVFEMVAPEIAANLEFRDLLVYDLSQARLALTFSSLDDLGMEESDDRTFATSLGARFLAFVSDNDQEPALKQPSNTAVPAPAG</sequence>
<protein>
    <recommendedName>
        <fullName evidence="4">DUF4393 domain-containing protein</fullName>
    </recommendedName>
</protein>
<proteinExistence type="predicted"/>
<evidence type="ECO:0000256" key="1">
    <source>
        <dbReference type="SAM" id="MobiDB-lite"/>
    </source>
</evidence>
<feature type="region of interest" description="Disordered" evidence="1">
    <location>
        <begin position="1"/>
        <end position="32"/>
    </location>
</feature>
<gene>
    <name evidence="2" type="ORF">HDA44_003216</name>
</gene>
<evidence type="ECO:0000313" key="2">
    <source>
        <dbReference type="EMBL" id="MBB5979875.1"/>
    </source>
</evidence>
<name>A0A841DSK6_9ACTN</name>
<reference evidence="2 3" key="1">
    <citation type="submission" date="2020-08" db="EMBL/GenBank/DDBJ databases">
        <title>Sequencing the genomes of 1000 actinobacteria strains.</title>
        <authorList>
            <person name="Klenk H.-P."/>
        </authorList>
    </citation>
    <scope>NUCLEOTIDE SEQUENCE [LARGE SCALE GENOMIC DNA]</scope>
    <source>
        <strain evidence="2 3">DSM 17294</strain>
    </source>
</reference>
<evidence type="ECO:0000313" key="3">
    <source>
        <dbReference type="Proteomes" id="UP000558997"/>
    </source>
</evidence>
<keyword evidence="3" id="KW-1185">Reference proteome</keyword>
<dbReference type="EMBL" id="JACHNF010000001">
    <property type="protein sequence ID" value="MBB5979875.1"/>
    <property type="molecule type" value="Genomic_DNA"/>
</dbReference>
<dbReference type="AlphaFoldDB" id="A0A841DSK6"/>
<dbReference type="RefSeq" id="WP_184835179.1">
    <property type="nucleotide sequence ID" value="NZ_BAAAVN010000006.1"/>
</dbReference>
<evidence type="ECO:0008006" key="4">
    <source>
        <dbReference type="Google" id="ProtNLM"/>
    </source>
</evidence>
<accession>A0A841DSK6</accession>
<dbReference type="Proteomes" id="UP000558997">
    <property type="component" value="Unassembled WGS sequence"/>
</dbReference>